<feature type="transmembrane region" description="Helical" evidence="2">
    <location>
        <begin position="292"/>
        <end position="314"/>
    </location>
</feature>
<dbReference type="InterPro" id="IPR036514">
    <property type="entry name" value="SGNH_hydro_sf"/>
</dbReference>
<feature type="domain" description="SGNH hydrolase-type esterase" evidence="3">
    <location>
        <begin position="593"/>
        <end position="792"/>
    </location>
</feature>
<comment type="caution">
    <text evidence="5">The sequence shown here is derived from an EMBL/GenBank/DDBJ whole genome shotgun (WGS) entry which is preliminary data.</text>
</comment>
<dbReference type="OrthoDB" id="426133at2759"/>
<organism evidence="5 6">
    <name type="scientific">Fusarium longipes</name>
    <dbReference type="NCBI Taxonomy" id="694270"/>
    <lineage>
        <taxon>Eukaryota</taxon>
        <taxon>Fungi</taxon>
        <taxon>Dikarya</taxon>
        <taxon>Ascomycota</taxon>
        <taxon>Pezizomycotina</taxon>
        <taxon>Sordariomycetes</taxon>
        <taxon>Hypocreomycetidae</taxon>
        <taxon>Hypocreales</taxon>
        <taxon>Nectriaceae</taxon>
        <taxon>Fusarium</taxon>
    </lineage>
</organism>
<evidence type="ECO:0000256" key="2">
    <source>
        <dbReference type="SAM" id="Phobius"/>
    </source>
</evidence>
<keyword evidence="2" id="KW-1133">Transmembrane helix</keyword>
<keyword evidence="6" id="KW-1185">Reference proteome</keyword>
<evidence type="ECO:0000259" key="3">
    <source>
        <dbReference type="Pfam" id="PF13472"/>
    </source>
</evidence>
<name>A0A395T2U2_9HYPO</name>
<dbReference type="Gene3D" id="3.40.50.1110">
    <property type="entry name" value="SGNH hydrolase"/>
    <property type="match status" value="1"/>
</dbReference>
<feature type="transmembrane region" description="Helical" evidence="2">
    <location>
        <begin position="335"/>
        <end position="352"/>
    </location>
</feature>
<dbReference type="EMBL" id="PXOG01000057">
    <property type="protein sequence ID" value="RGP78837.1"/>
    <property type="molecule type" value="Genomic_DNA"/>
</dbReference>
<dbReference type="GO" id="GO:0052689">
    <property type="term" value="F:carboxylic ester hydrolase activity"/>
    <property type="evidence" value="ECO:0007669"/>
    <property type="project" value="InterPro"/>
</dbReference>
<dbReference type="InterPro" id="IPR037461">
    <property type="entry name" value="CtCE2-like_dom"/>
</dbReference>
<reference evidence="5 6" key="1">
    <citation type="journal article" date="2018" name="PLoS Pathog.">
        <title>Evolution of structural diversity of trichothecenes, a family of toxins produced by plant pathogenic and entomopathogenic fungi.</title>
        <authorList>
            <person name="Proctor R.H."/>
            <person name="McCormick S.P."/>
            <person name="Kim H.S."/>
            <person name="Cardoza R.E."/>
            <person name="Stanley A.M."/>
            <person name="Lindo L."/>
            <person name="Kelly A."/>
            <person name="Brown D.W."/>
            <person name="Lee T."/>
            <person name="Vaughan M.M."/>
            <person name="Alexander N.J."/>
            <person name="Busman M."/>
            <person name="Gutierrez S."/>
        </authorList>
    </citation>
    <scope>NUCLEOTIDE SEQUENCE [LARGE SCALE GENOMIC DNA]</scope>
    <source>
        <strain evidence="5 6">NRRL 20695</strain>
    </source>
</reference>
<keyword evidence="2" id="KW-0812">Transmembrane</keyword>
<keyword evidence="2" id="KW-0472">Membrane</keyword>
<dbReference type="Proteomes" id="UP000266234">
    <property type="component" value="Unassembled WGS sequence"/>
</dbReference>
<evidence type="ECO:0000313" key="6">
    <source>
        <dbReference type="Proteomes" id="UP000266234"/>
    </source>
</evidence>
<feature type="domain" description="Carbohydrate esterase 2 N-terminal" evidence="4">
    <location>
        <begin position="484"/>
        <end position="581"/>
    </location>
</feature>
<dbReference type="PANTHER" id="PTHR37834:SF2">
    <property type="entry name" value="ESTERASE, SGNH HYDROLASE-TYPE"/>
    <property type="match status" value="1"/>
</dbReference>
<proteinExistence type="predicted"/>
<dbReference type="STRING" id="694270.A0A395T2U2"/>
<dbReference type="Pfam" id="PF13472">
    <property type="entry name" value="Lipase_GDSL_2"/>
    <property type="match status" value="1"/>
</dbReference>
<dbReference type="InterPro" id="IPR052762">
    <property type="entry name" value="PCW_deacetylase/CE"/>
</dbReference>
<evidence type="ECO:0000259" key="4">
    <source>
        <dbReference type="Pfam" id="PF17996"/>
    </source>
</evidence>
<gene>
    <name evidence="5" type="ORF">FLONG3_3036</name>
</gene>
<dbReference type="Pfam" id="PF17996">
    <property type="entry name" value="CE2_N"/>
    <property type="match status" value="1"/>
</dbReference>
<feature type="transmembrane region" description="Helical" evidence="2">
    <location>
        <begin position="174"/>
        <end position="192"/>
    </location>
</feature>
<feature type="region of interest" description="Disordered" evidence="1">
    <location>
        <begin position="227"/>
        <end position="250"/>
    </location>
</feature>
<feature type="transmembrane region" description="Helical" evidence="2">
    <location>
        <begin position="27"/>
        <end position="52"/>
    </location>
</feature>
<sequence length="808" mass="89028">MSFVFTGRKLTILPIKYQSQDIDSTDWVTLLTICLAPLIAHIVAGVPSPVYLHQSRPRWHEQMCHYNPTSILWRHFAIAERRIRARSWDKYDLAPTNAIFWTNRGWDGSEEMIARSAPYCFHFPDSTRISLFSKEMITTLIVTSQGIQAVYLVMGGLDKNGNPAFVKWMAVDTVFFPLAMIGLLRLCSAFWLNDDYGYSTHTSNHSTTPERLAPDSSVDLAELGKTPLLPRTDSNESSSTTLLEPRASHSPPHFEIPSSSWGSKIFRTFFILAVMSLLVLDILYFVRGGRHTATSFVVTLVYLFFLTMTLVIFLPYFWQGKTTSTIIPCITSMAYKVYTCMMFAIIIVAIVISCIETRKTPCGKYTSGSGVEADLRACWDKNNDFVSVRIEFDKNASALVVDQFSIAKKQKFDYVYVNTTDLSDVDFKGTRVYDELVCCVDNSGAELELGHLTANFPSKATMKLAVLNLLITAIAAAKPADYRFVGRVNPATKLLTWPSTGVAFSFKGTEATININQITGASSVDLIIDGKDPIVIPSVLGTSISTPKLPKGTHTVELRKRSEASFGEFSVLGVSTDGELLKTTPPKRKIEIIGDSISVGYGLDGVLPCVDTAALQNNGKTYGAVAARALNADYSVVAWSGKGLIRNYASPSPDNSPTMPTLYTRYGANDKDNSFTFPKSWVPDAVVINLGTNDFSYLNVRDPVNPADLTKALVRLVKNVASHYPKAQFFLVSSPLLNNDYPTTADAQKTTHIRVLKDAMGQLNGIKTHFVDWPTQGAEAGCDYHPNAATHAQGAQLLAASIKAALKW</sequence>
<dbReference type="InterPro" id="IPR013830">
    <property type="entry name" value="SGNH_hydro"/>
</dbReference>
<dbReference type="PANTHER" id="PTHR37834">
    <property type="entry name" value="GDSL-LIKE LIPASE/ACYLHYDROLASE DOMAIN PROTEIN (AFU_ORTHOLOGUE AFUA_2G00620)"/>
    <property type="match status" value="1"/>
</dbReference>
<dbReference type="InterPro" id="IPR040794">
    <property type="entry name" value="CE2_N"/>
</dbReference>
<feature type="transmembrane region" description="Helical" evidence="2">
    <location>
        <begin position="265"/>
        <end position="286"/>
    </location>
</feature>
<accession>A0A395T2U2</accession>
<dbReference type="CDD" id="cd01831">
    <property type="entry name" value="Endoglucanase_E_like"/>
    <property type="match status" value="1"/>
</dbReference>
<evidence type="ECO:0000313" key="5">
    <source>
        <dbReference type="EMBL" id="RGP78837.1"/>
    </source>
</evidence>
<evidence type="ECO:0000256" key="1">
    <source>
        <dbReference type="SAM" id="MobiDB-lite"/>
    </source>
</evidence>
<dbReference type="SUPFAM" id="SSF52266">
    <property type="entry name" value="SGNH hydrolase"/>
    <property type="match status" value="1"/>
</dbReference>
<protein>
    <submittedName>
        <fullName evidence="5">Endoglucanase e</fullName>
    </submittedName>
</protein>
<dbReference type="AlphaFoldDB" id="A0A395T2U2"/>
<dbReference type="Gene3D" id="2.60.120.260">
    <property type="entry name" value="Galactose-binding domain-like"/>
    <property type="match status" value="1"/>
</dbReference>